<reference evidence="2 3" key="1">
    <citation type="submission" date="2021-03" db="EMBL/GenBank/DDBJ databases">
        <title>novel species isolated from a fishpond in China.</title>
        <authorList>
            <person name="Lu H."/>
            <person name="Cai Z."/>
        </authorList>
    </citation>
    <scope>NUCLEOTIDE SEQUENCE [LARGE SCALE GENOMIC DNA]</scope>
    <source>
        <strain evidence="2 3">H41</strain>
    </source>
</reference>
<evidence type="ECO:0000313" key="3">
    <source>
        <dbReference type="Proteomes" id="UP000664317"/>
    </source>
</evidence>
<protein>
    <submittedName>
        <fullName evidence="2">Addiction module protein</fullName>
    </submittedName>
</protein>
<evidence type="ECO:0000313" key="2">
    <source>
        <dbReference type="EMBL" id="MBN7812197.1"/>
    </source>
</evidence>
<comment type="caution">
    <text evidence="2">The sequence shown here is derived from an EMBL/GenBank/DDBJ whole genome shotgun (WGS) entry which is preliminary data.</text>
</comment>
<dbReference type="Pfam" id="PF09720">
    <property type="entry name" value="Unstab_antitox"/>
    <property type="match status" value="1"/>
</dbReference>
<keyword evidence="3" id="KW-1185">Reference proteome</keyword>
<proteinExistence type="predicted"/>
<evidence type="ECO:0000256" key="1">
    <source>
        <dbReference type="SAM" id="MobiDB-lite"/>
    </source>
</evidence>
<accession>A0ABS3C4Z7</accession>
<dbReference type="EMBL" id="JAFKCT010000006">
    <property type="protein sequence ID" value="MBN7812197.1"/>
    <property type="molecule type" value="Genomic_DNA"/>
</dbReference>
<feature type="region of interest" description="Disordered" evidence="1">
    <location>
        <begin position="57"/>
        <end position="76"/>
    </location>
</feature>
<dbReference type="InterPro" id="IPR013406">
    <property type="entry name" value="CHP02574_addiction_mod"/>
</dbReference>
<name>A0ABS3C4Z7_9BACT</name>
<gene>
    <name evidence="2" type="ORF">J0A68_14685</name>
</gene>
<organism evidence="2 3">
    <name type="scientific">Algoriphagus oliviformis</name>
    <dbReference type="NCBI Taxonomy" id="2811231"/>
    <lineage>
        <taxon>Bacteria</taxon>
        <taxon>Pseudomonadati</taxon>
        <taxon>Bacteroidota</taxon>
        <taxon>Cytophagia</taxon>
        <taxon>Cytophagales</taxon>
        <taxon>Cyclobacteriaceae</taxon>
        <taxon>Algoriphagus</taxon>
    </lineage>
</organism>
<dbReference type="Proteomes" id="UP000664317">
    <property type="component" value="Unassembled WGS sequence"/>
</dbReference>
<sequence>MRNSNIKEELHAMIEKADSEVLELVYSILNPAGEDPAALNGDQVAELERRYAAHLEKPEEGSTWEEVKGRISKKNR</sequence>
<feature type="compositionally biased region" description="Basic and acidic residues" evidence="1">
    <location>
        <begin position="57"/>
        <end position="69"/>
    </location>
</feature>
<dbReference type="RefSeq" id="WP_206578975.1">
    <property type="nucleotide sequence ID" value="NZ_JAFKCT010000006.1"/>
</dbReference>